<feature type="chain" id="PRO_5038866568" evidence="1">
    <location>
        <begin position="23"/>
        <end position="239"/>
    </location>
</feature>
<organism evidence="3 4">
    <name type="scientific">Candidatus Limisoma intestinavium</name>
    <dbReference type="NCBI Taxonomy" id="2840856"/>
    <lineage>
        <taxon>Bacteria</taxon>
        <taxon>Pseudomonadati</taxon>
        <taxon>Bacteroidota</taxon>
        <taxon>Bacteroidia</taxon>
        <taxon>Bacteroidales</taxon>
        <taxon>Candidatus Limisoma</taxon>
    </lineage>
</organism>
<evidence type="ECO:0000313" key="4">
    <source>
        <dbReference type="Proteomes" id="UP000824076"/>
    </source>
</evidence>
<feature type="signal peptide" evidence="1">
    <location>
        <begin position="1"/>
        <end position="22"/>
    </location>
</feature>
<accession>A0A9D1LGM9</accession>
<dbReference type="Gene3D" id="2.40.160.20">
    <property type="match status" value="1"/>
</dbReference>
<dbReference type="Pfam" id="PF13568">
    <property type="entry name" value="OMP_b-brl_2"/>
    <property type="match status" value="1"/>
</dbReference>
<sequence length="239" mass="26939">MKKSLRIIAAIAAILIAQSACGQDNDKILNRPYADMKRLHYGFSVGFHNQNLWLTHNGAVTENGEAWFSDVSDIAPGFCVNILGDLRLAEHFNLRVSPGMYFGSKTVTFKEHGSGDIERQTLKNSSVVVPVDLKMSASRYHNLRPYVTAGVMASFDVSKRKDGELLQLSNSDFFLTVGFGLDVYVPFFKFIPEVKFCFGLRNLLQKDRPDLAEDPEKLKFTQSLDKVTSNMVVFTFYFE</sequence>
<proteinExistence type="predicted"/>
<gene>
    <name evidence="3" type="ORF">IAD18_04245</name>
</gene>
<dbReference type="EMBL" id="DVMS01000122">
    <property type="protein sequence ID" value="HIU38860.1"/>
    <property type="molecule type" value="Genomic_DNA"/>
</dbReference>
<dbReference type="AlphaFoldDB" id="A0A9D1LGM9"/>
<keyword evidence="1" id="KW-0732">Signal</keyword>
<reference evidence="3" key="2">
    <citation type="journal article" date="2021" name="PeerJ">
        <title>Extensive microbial diversity within the chicken gut microbiome revealed by metagenomics and culture.</title>
        <authorList>
            <person name="Gilroy R."/>
            <person name="Ravi A."/>
            <person name="Getino M."/>
            <person name="Pursley I."/>
            <person name="Horton D.L."/>
            <person name="Alikhan N.F."/>
            <person name="Baker D."/>
            <person name="Gharbi K."/>
            <person name="Hall N."/>
            <person name="Watson M."/>
            <person name="Adriaenssens E.M."/>
            <person name="Foster-Nyarko E."/>
            <person name="Jarju S."/>
            <person name="Secka A."/>
            <person name="Antonio M."/>
            <person name="Oren A."/>
            <person name="Chaudhuri R.R."/>
            <person name="La Ragione R."/>
            <person name="Hildebrand F."/>
            <person name="Pallen M.J."/>
        </authorList>
    </citation>
    <scope>NUCLEOTIDE SEQUENCE</scope>
    <source>
        <strain evidence="3">17073</strain>
    </source>
</reference>
<feature type="domain" description="Outer membrane protein beta-barrel" evidence="2">
    <location>
        <begin position="32"/>
        <end position="204"/>
    </location>
</feature>
<name>A0A9D1LGM9_9BACT</name>
<evidence type="ECO:0000256" key="1">
    <source>
        <dbReference type="SAM" id="SignalP"/>
    </source>
</evidence>
<dbReference type="Proteomes" id="UP000824076">
    <property type="component" value="Unassembled WGS sequence"/>
</dbReference>
<protein>
    <submittedName>
        <fullName evidence="3">PorT family protein</fullName>
    </submittedName>
</protein>
<reference evidence="3" key="1">
    <citation type="submission" date="2020-10" db="EMBL/GenBank/DDBJ databases">
        <authorList>
            <person name="Gilroy R."/>
        </authorList>
    </citation>
    <scope>NUCLEOTIDE SEQUENCE</scope>
    <source>
        <strain evidence="3">17073</strain>
    </source>
</reference>
<evidence type="ECO:0000259" key="2">
    <source>
        <dbReference type="Pfam" id="PF13568"/>
    </source>
</evidence>
<evidence type="ECO:0000313" key="3">
    <source>
        <dbReference type="EMBL" id="HIU38860.1"/>
    </source>
</evidence>
<dbReference type="InterPro" id="IPR025665">
    <property type="entry name" value="Beta-barrel_OMP_2"/>
</dbReference>
<comment type="caution">
    <text evidence="3">The sequence shown here is derived from an EMBL/GenBank/DDBJ whole genome shotgun (WGS) entry which is preliminary data.</text>
</comment>